<evidence type="ECO:0000256" key="4">
    <source>
        <dbReference type="PROSITE-ProRule" id="PRU00335"/>
    </source>
</evidence>
<dbReference type="PRINTS" id="PR00455">
    <property type="entry name" value="HTHTETR"/>
</dbReference>
<evidence type="ECO:0000259" key="5">
    <source>
        <dbReference type="PROSITE" id="PS50977"/>
    </source>
</evidence>
<dbReference type="Proteomes" id="UP000317648">
    <property type="component" value="Chromosome"/>
</dbReference>
<evidence type="ECO:0000256" key="3">
    <source>
        <dbReference type="ARBA" id="ARBA00023163"/>
    </source>
</evidence>
<dbReference type="PANTHER" id="PTHR30055:SF234">
    <property type="entry name" value="HTH-TYPE TRANSCRIPTIONAL REGULATOR BETI"/>
    <property type="match status" value="1"/>
</dbReference>
<accession>A0A518DL69</accession>
<dbReference type="InterPro" id="IPR050109">
    <property type="entry name" value="HTH-type_TetR-like_transc_reg"/>
</dbReference>
<keyword evidence="2 4" id="KW-0238">DNA-binding</keyword>
<feature type="domain" description="HTH tetR-type" evidence="5">
    <location>
        <begin position="11"/>
        <end position="71"/>
    </location>
</feature>
<dbReference type="GO" id="GO:0003700">
    <property type="term" value="F:DNA-binding transcription factor activity"/>
    <property type="evidence" value="ECO:0007669"/>
    <property type="project" value="TreeGrafter"/>
</dbReference>
<name>A0A518DL69_9BACT</name>
<protein>
    <submittedName>
        <fullName evidence="6">HTH-type transcriptional repressor NicS</fullName>
    </submittedName>
</protein>
<proteinExistence type="predicted"/>
<dbReference type="InterPro" id="IPR009057">
    <property type="entry name" value="Homeodomain-like_sf"/>
</dbReference>
<evidence type="ECO:0000256" key="2">
    <source>
        <dbReference type="ARBA" id="ARBA00023125"/>
    </source>
</evidence>
<evidence type="ECO:0000313" key="7">
    <source>
        <dbReference type="Proteomes" id="UP000317648"/>
    </source>
</evidence>
<keyword evidence="1" id="KW-0805">Transcription regulation</keyword>
<dbReference type="GO" id="GO:0000976">
    <property type="term" value="F:transcription cis-regulatory region binding"/>
    <property type="evidence" value="ECO:0007669"/>
    <property type="project" value="TreeGrafter"/>
</dbReference>
<dbReference type="OrthoDB" id="268339at2"/>
<dbReference type="SUPFAM" id="SSF48498">
    <property type="entry name" value="Tetracyclin repressor-like, C-terminal domain"/>
    <property type="match status" value="1"/>
</dbReference>
<feature type="DNA-binding region" description="H-T-H motif" evidence="4">
    <location>
        <begin position="34"/>
        <end position="53"/>
    </location>
</feature>
<dbReference type="SUPFAM" id="SSF46689">
    <property type="entry name" value="Homeodomain-like"/>
    <property type="match status" value="1"/>
</dbReference>
<dbReference type="RefSeq" id="WP_145048658.1">
    <property type="nucleotide sequence ID" value="NZ_CP036433.1"/>
</dbReference>
<dbReference type="PROSITE" id="PS50977">
    <property type="entry name" value="HTH_TETR_2"/>
    <property type="match status" value="1"/>
</dbReference>
<evidence type="ECO:0000313" key="6">
    <source>
        <dbReference type="EMBL" id="QDU92582.1"/>
    </source>
</evidence>
<gene>
    <name evidence="6" type="primary">nicS</name>
    <name evidence="6" type="ORF">Pla8534_03300</name>
</gene>
<sequence length="229" mass="25012">MNDSKRSANAQKRSKAILQHALKVFAKEGFHGADVQVIADLAKVGKGTVYRHFGNKEELFLATGKYCVERLGAYIRQTIGDDADAIAMIQEHGSGEVLRRIAIAFAEFYEKHPETVELMIQERAVFRESVFPTHLMYRAETRAGLDEFIGAAVASGEFRALDAKAVTDTFADLLFGAVVNGCLEGKRRKLVERVAAAIDIFLSGLLAKPAPVPASLPDTSLSNENGDQE</sequence>
<organism evidence="6 7">
    <name type="scientific">Lignipirellula cremea</name>
    <dbReference type="NCBI Taxonomy" id="2528010"/>
    <lineage>
        <taxon>Bacteria</taxon>
        <taxon>Pseudomonadati</taxon>
        <taxon>Planctomycetota</taxon>
        <taxon>Planctomycetia</taxon>
        <taxon>Pirellulales</taxon>
        <taxon>Pirellulaceae</taxon>
        <taxon>Lignipirellula</taxon>
    </lineage>
</organism>
<evidence type="ECO:0000256" key="1">
    <source>
        <dbReference type="ARBA" id="ARBA00023015"/>
    </source>
</evidence>
<keyword evidence="3" id="KW-0804">Transcription</keyword>
<dbReference type="Pfam" id="PF00440">
    <property type="entry name" value="TetR_N"/>
    <property type="match status" value="1"/>
</dbReference>
<dbReference type="Gene3D" id="1.10.357.10">
    <property type="entry name" value="Tetracycline Repressor, domain 2"/>
    <property type="match status" value="1"/>
</dbReference>
<dbReference type="InterPro" id="IPR001647">
    <property type="entry name" value="HTH_TetR"/>
</dbReference>
<keyword evidence="7" id="KW-1185">Reference proteome</keyword>
<reference evidence="6 7" key="1">
    <citation type="submission" date="2019-02" db="EMBL/GenBank/DDBJ databases">
        <title>Deep-cultivation of Planctomycetes and their phenomic and genomic characterization uncovers novel biology.</title>
        <authorList>
            <person name="Wiegand S."/>
            <person name="Jogler M."/>
            <person name="Boedeker C."/>
            <person name="Pinto D."/>
            <person name="Vollmers J."/>
            <person name="Rivas-Marin E."/>
            <person name="Kohn T."/>
            <person name="Peeters S.H."/>
            <person name="Heuer A."/>
            <person name="Rast P."/>
            <person name="Oberbeckmann S."/>
            <person name="Bunk B."/>
            <person name="Jeske O."/>
            <person name="Meyerdierks A."/>
            <person name="Storesund J.E."/>
            <person name="Kallscheuer N."/>
            <person name="Luecker S."/>
            <person name="Lage O.M."/>
            <person name="Pohl T."/>
            <person name="Merkel B.J."/>
            <person name="Hornburger P."/>
            <person name="Mueller R.-W."/>
            <person name="Bruemmer F."/>
            <person name="Labrenz M."/>
            <person name="Spormann A.M."/>
            <person name="Op den Camp H."/>
            <person name="Overmann J."/>
            <person name="Amann R."/>
            <person name="Jetten M.S.M."/>
            <person name="Mascher T."/>
            <person name="Medema M.H."/>
            <person name="Devos D.P."/>
            <person name="Kaster A.-K."/>
            <person name="Ovreas L."/>
            <person name="Rohde M."/>
            <person name="Galperin M.Y."/>
            <person name="Jogler C."/>
        </authorList>
    </citation>
    <scope>NUCLEOTIDE SEQUENCE [LARGE SCALE GENOMIC DNA]</scope>
    <source>
        <strain evidence="6 7">Pla85_3_4</strain>
    </source>
</reference>
<dbReference type="AlphaFoldDB" id="A0A518DL69"/>
<dbReference type="PANTHER" id="PTHR30055">
    <property type="entry name" value="HTH-TYPE TRANSCRIPTIONAL REGULATOR RUTR"/>
    <property type="match status" value="1"/>
</dbReference>
<dbReference type="InterPro" id="IPR036271">
    <property type="entry name" value="Tet_transcr_reg_TetR-rel_C_sf"/>
</dbReference>
<dbReference type="KEGG" id="lcre:Pla8534_03300"/>
<dbReference type="EMBL" id="CP036433">
    <property type="protein sequence ID" value="QDU92582.1"/>
    <property type="molecule type" value="Genomic_DNA"/>
</dbReference>